<dbReference type="InterPro" id="IPR008274">
    <property type="entry name" value="AldOxase/xan_DH_MoCoBD1"/>
</dbReference>
<protein>
    <recommendedName>
        <fullName evidence="2">Aldehyde oxidase/xanthine dehydrogenase a/b hammerhead domain-containing protein</fullName>
    </recommendedName>
</protein>
<dbReference type="SUPFAM" id="SSF54665">
    <property type="entry name" value="CO dehydrogenase molybdoprotein N-domain-like"/>
    <property type="match status" value="1"/>
</dbReference>
<dbReference type="InterPro" id="IPR016208">
    <property type="entry name" value="Ald_Oxase/xanthine_DH-like"/>
</dbReference>
<dbReference type="Pfam" id="PF02738">
    <property type="entry name" value="MoCoBD_1"/>
    <property type="match status" value="1"/>
</dbReference>
<dbReference type="AlphaFoldDB" id="A0A3N4J1S4"/>
<gene>
    <name evidence="3" type="ORF">L873DRAFT_1865034</name>
</gene>
<dbReference type="GO" id="GO:0005506">
    <property type="term" value="F:iron ion binding"/>
    <property type="evidence" value="ECO:0007669"/>
    <property type="project" value="InterPro"/>
</dbReference>
<dbReference type="PANTHER" id="PTHR45444">
    <property type="entry name" value="XANTHINE DEHYDROGENASE"/>
    <property type="match status" value="1"/>
</dbReference>
<reference evidence="3 4" key="1">
    <citation type="journal article" date="2018" name="Nat. Ecol. Evol.">
        <title>Pezizomycetes genomes reveal the molecular basis of ectomycorrhizal truffle lifestyle.</title>
        <authorList>
            <person name="Murat C."/>
            <person name="Payen T."/>
            <person name="Noel B."/>
            <person name="Kuo A."/>
            <person name="Morin E."/>
            <person name="Chen J."/>
            <person name="Kohler A."/>
            <person name="Krizsan K."/>
            <person name="Balestrini R."/>
            <person name="Da Silva C."/>
            <person name="Montanini B."/>
            <person name="Hainaut M."/>
            <person name="Levati E."/>
            <person name="Barry K.W."/>
            <person name="Belfiori B."/>
            <person name="Cichocki N."/>
            <person name="Clum A."/>
            <person name="Dockter R.B."/>
            <person name="Fauchery L."/>
            <person name="Guy J."/>
            <person name="Iotti M."/>
            <person name="Le Tacon F."/>
            <person name="Lindquist E.A."/>
            <person name="Lipzen A."/>
            <person name="Malagnac F."/>
            <person name="Mello A."/>
            <person name="Molinier V."/>
            <person name="Miyauchi S."/>
            <person name="Poulain J."/>
            <person name="Riccioni C."/>
            <person name="Rubini A."/>
            <person name="Sitrit Y."/>
            <person name="Splivallo R."/>
            <person name="Traeger S."/>
            <person name="Wang M."/>
            <person name="Zifcakova L."/>
            <person name="Wipf D."/>
            <person name="Zambonelli A."/>
            <person name="Paolocci F."/>
            <person name="Nowrousian M."/>
            <person name="Ottonello S."/>
            <person name="Baldrian P."/>
            <person name="Spatafora J.W."/>
            <person name="Henrissat B."/>
            <person name="Nagy L.G."/>
            <person name="Aury J.M."/>
            <person name="Wincker P."/>
            <person name="Grigoriev I.V."/>
            <person name="Bonfante P."/>
            <person name="Martin F.M."/>
        </authorList>
    </citation>
    <scope>NUCLEOTIDE SEQUENCE [LARGE SCALE GENOMIC DNA]</scope>
    <source>
        <strain evidence="3 4">120613-1</strain>
    </source>
</reference>
<dbReference type="OrthoDB" id="8300278at2759"/>
<evidence type="ECO:0000259" key="2">
    <source>
        <dbReference type="SMART" id="SM01008"/>
    </source>
</evidence>
<dbReference type="GO" id="GO:0016491">
    <property type="term" value="F:oxidoreductase activity"/>
    <property type="evidence" value="ECO:0007669"/>
    <property type="project" value="InterPro"/>
</dbReference>
<proteinExistence type="inferred from homology"/>
<dbReference type="PANTHER" id="PTHR45444:SF3">
    <property type="entry name" value="XANTHINE DEHYDROGENASE"/>
    <property type="match status" value="1"/>
</dbReference>
<dbReference type="SUPFAM" id="SSF56003">
    <property type="entry name" value="Molybdenum cofactor-binding domain"/>
    <property type="match status" value="1"/>
</dbReference>
<dbReference type="Gene3D" id="3.90.1170.50">
    <property type="entry name" value="Aldehyde oxidase/xanthine dehydrogenase, a/b hammerhead"/>
    <property type="match status" value="2"/>
</dbReference>
<evidence type="ECO:0000313" key="4">
    <source>
        <dbReference type="Proteomes" id="UP000276215"/>
    </source>
</evidence>
<dbReference type="InterPro" id="IPR036856">
    <property type="entry name" value="Ald_Oxase/Xan_DH_a/b_sf"/>
</dbReference>
<dbReference type="STRING" id="1336337.A0A3N4J1S4"/>
<dbReference type="Gene3D" id="3.30.365.10">
    <property type="entry name" value="Aldehyde oxidase/xanthine dehydrogenase, molybdopterin binding domain"/>
    <property type="match status" value="2"/>
</dbReference>
<sequence>MPNIEGELFGGLVLSKKAHAKLVKVDFTPALQVPDVIDAVDIKDLDDECNLWGRLRKLVDVQYEELPPILTISEAIAAKSFFPRGEMLARGKSTAEAFKDCDFVYEAVSRIDGQEYFYLETNAAAVIPRPDDEEMEVWSSTQNIMETQEFVSQVTGAPSSKIVAKVKRMGGAFGGKESRSVQLACILAVAAKKVGRPIRCILNCDEHMMTSGQRNPFQAHSKVGVSKEGMLKILDADVYNNVGYSQDLSDAVMDRALTHMDSCYWILHLHLHGHVCKANTHSNTAFRSFGASQGQYIAECILTAIANHLKMSVDQFRLKNLYKEGQLTPFLQPLED</sequence>
<dbReference type="Proteomes" id="UP000276215">
    <property type="component" value="Unassembled WGS sequence"/>
</dbReference>
<accession>A0A3N4J1S4</accession>
<dbReference type="InterPro" id="IPR000674">
    <property type="entry name" value="Ald_Oxase/Xan_DH_a/b"/>
</dbReference>
<comment type="similarity">
    <text evidence="1">Belongs to the xanthine dehydrogenase family.</text>
</comment>
<dbReference type="InterPro" id="IPR037165">
    <property type="entry name" value="AldOxase/xan_DH_Mopterin-bd_sf"/>
</dbReference>
<evidence type="ECO:0000256" key="1">
    <source>
        <dbReference type="ARBA" id="ARBA00006849"/>
    </source>
</evidence>
<dbReference type="FunFam" id="3.30.365.10:FF:000001">
    <property type="entry name" value="Xanthine dehydrogenase oxidase"/>
    <property type="match status" value="1"/>
</dbReference>
<name>A0A3N4J1S4_9PEZI</name>
<organism evidence="3 4">
    <name type="scientific">Choiromyces venosus 120613-1</name>
    <dbReference type="NCBI Taxonomy" id="1336337"/>
    <lineage>
        <taxon>Eukaryota</taxon>
        <taxon>Fungi</taxon>
        <taxon>Dikarya</taxon>
        <taxon>Ascomycota</taxon>
        <taxon>Pezizomycotina</taxon>
        <taxon>Pezizomycetes</taxon>
        <taxon>Pezizales</taxon>
        <taxon>Tuberaceae</taxon>
        <taxon>Choiromyces</taxon>
    </lineage>
</organism>
<dbReference type="SMART" id="SM01008">
    <property type="entry name" value="Ald_Xan_dh_C"/>
    <property type="match status" value="1"/>
</dbReference>
<dbReference type="EMBL" id="ML120481">
    <property type="protein sequence ID" value="RPA92116.1"/>
    <property type="molecule type" value="Genomic_DNA"/>
</dbReference>
<feature type="domain" description="Aldehyde oxidase/xanthine dehydrogenase a/b hammerhead" evidence="2">
    <location>
        <begin position="1"/>
        <end position="67"/>
    </location>
</feature>
<evidence type="ECO:0000313" key="3">
    <source>
        <dbReference type="EMBL" id="RPA92116.1"/>
    </source>
</evidence>
<keyword evidence="4" id="KW-1185">Reference proteome</keyword>